<dbReference type="Proteomes" id="UP000028623">
    <property type="component" value="Unassembled WGS sequence"/>
</dbReference>
<dbReference type="RefSeq" id="WP_034980006.1">
    <property type="nucleotide sequence ID" value="NZ_FOFI01000008.1"/>
</dbReference>
<dbReference type="eggNOG" id="COG4251">
    <property type="taxonomic scope" value="Bacteria"/>
</dbReference>
<proteinExistence type="predicted"/>
<protein>
    <submittedName>
        <fullName evidence="1">Uncharacterized protein</fullName>
    </submittedName>
</protein>
<comment type="caution">
    <text evidence="1">The sequence shown here is derived from an EMBL/GenBank/DDBJ whole genome shotgun (WGS) entry which is preliminary data.</text>
</comment>
<sequence length="206" mass="24334">MAYLIFFYGIGHASDSVFSHILPQINSQQFFKNTIAKLEKEKKMHSDFLREKARYESEKKVKNTRLKDLEIVHNGKKAVFILLYEPFTGHGTKIGHYYRHLFQTVKYVDSQKHDVFQHENNEIKYSYVKILRAQLSNFEQVILYYNSVCILGNPWISDGYIEKYHLLTNLPLSFADFGIQPDKKFEAEMKADSTFFDWEILKGSFH</sequence>
<dbReference type="EMBL" id="JPLY01000012">
    <property type="protein sequence ID" value="KFC17834.1"/>
    <property type="molecule type" value="Genomic_DNA"/>
</dbReference>
<dbReference type="STRING" id="421072.SAMN04488097_3997"/>
<dbReference type="AlphaFoldDB" id="A0A085B5T9"/>
<gene>
    <name evidence="1" type="ORF">IO89_20220</name>
</gene>
<evidence type="ECO:0000313" key="1">
    <source>
        <dbReference type="EMBL" id="KFC17834.1"/>
    </source>
</evidence>
<reference evidence="1 2" key="1">
    <citation type="submission" date="2014-07" db="EMBL/GenBank/DDBJ databases">
        <title>Epilithonimonas lactis LMG 22401 Genome.</title>
        <authorList>
            <person name="Pipes S.E."/>
            <person name="Stropko S.J."/>
        </authorList>
    </citation>
    <scope>NUCLEOTIDE SEQUENCE [LARGE SCALE GENOMIC DNA]</scope>
    <source>
        <strain evidence="1 2">LMG 24401</strain>
    </source>
</reference>
<dbReference type="OrthoDB" id="6678638at2"/>
<accession>A0A085B5T9</accession>
<organism evidence="1 2">
    <name type="scientific">Epilithonimonas lactis</name>
    <dbReference type="NCBI Taxonomy" id="421072"/>
    <lineage>
        <taxon>Bacteria</taxon>
        <taxon>Pseudomonadati</taxon>
        <taxon>Bacteroidota</taxon>
        <taxon>Flavobacteriia</taxon>
        <taxon>Flavobacteriales</taxon>
        <taxon>Weeksellaceae</taxon>
        <taxon>Chryseobacterium group</taxon>
        <taxon>Epilithonimonas</taxon>
    </lineage>
</organism>
<dbReference type="Pfam" id="PF16872">
    <property type="entry name" value="putAbiC"/>
    <property type="match status" value="1"/>
</dbReference>
<dbReference type="InterPro" id="IPR031709">
    <property type="entry name" value="PutAbiC"/>
</dbReference>
<evidence type="ECO:0000313" key="2">
    <source>
        <dbReference type="Proteomes" id="UP000028623"/>
    </source>
</evidence>
<keyword evidence="2" id="KW-1185">Reference proteome</keyword>
<name>A0A085B5T9_9FLAO</name>